<keyword evidence="5" id="KW-0186">Copper</keyword>
<dbReference type="RefSeq" id="WP_092904887.1">
    <property type="nucleotide sequence ID" value="NZ_FOZS01000002.1"/>
</dbReference>
<dbReference type="EMBL" id="FOZS01000002">
    <property type="protein sequence ID" value="SFS71970.1"/>
    <property type="molecule type" value="Genomic_DNA"/>
</dbReference>
<evidence type="ECO:0000259" key="7">
    <source>
        <dbReference type="Pfam" id="PF00127"/>
    </source>
</evidence>
<gene>
    <name evidence="8" type="ORF">SAMN04488556_2423</name>
</gene>
<dbReference type="PROSITE" id="PS51257">
    <property type="entry name" value="PROKAR_LIPOPROTEIN"/>
    <property type="match status" value="1"/>
</dbReference>
<dbReference type="OrthoDB" id="4392at2157"/>
<dbReference type="PANTHER" id="PTHR34192:SF10">
    <property type="entry name" value="PLASTOCYANIN MAJOR ISOFORM, CHLOROPLASTIC-RELATED"/>
    <property type="match status" value="1"/>
</dbReference>
<dbReference type="InterPro" id="IPR000923">
    <property type="entry name" value="BlueCu_1"/>
</dbReference>
<dbReference type="GO" id="GO:0005507">
    <property type="term" value="F:copper ion binding"/>
    <property type="evidence" value="ECO:0007669"/>
    <property type="project" value="InterPro"/>
</dbReference>
<organism evidence="8 9">
    <name type="scientific">Halostagnicola kamekurae</name>
    <dbReference type="NCBI Taxonomy" id="619731"/>
    <lineage>
        <taxon>Archaea</taxon>
        <taxon>Methanobacteriati</taxon>
        <taxon>Methanobacteriota</taxon>
        <taxon>Stenosarchaea group</taxon>
        <taxon>Halobacteria</taxon>
        <taxon>Halobacteriales</taxon>
        <taxon>Natrialbaceae</taxon>
        <taxon>Halostagnicola</taxon>
    </lineage>
</organism>
<accession>A0A1I6S4Z6</accession>
<name>A0A1I6S4Z6_9EURY</name>
<dbReference type="PANTHER" id="PTHR34192">
    <property type="entry name" value="PLASTOCYANIN MAJOR ISOFORM, CHLOROPLASTIC-RELATED"/>
    <property type="match status" value="1"/>
</dbReference>
<dbReference type="GO" id="GO:0009055">
    <property type="term" value="F:electron transfer activity"/>
    <property type="evidence" value="ECO:0007669"/>
    <property type="project" value="InterPro"/>
</dbReference>
<dbReference type="PROSITE" id="PS00196">
    <property type="entry name" value="COPPER_BLUE"/>
    <property type="match status" value="1"/>
</dbReference>
<sequence length="147" mass="16193">MNRRAYLASLGTVSTVGVAGCSTVTGTLRGEPCSGNDCDIGMTRTEFVPETYEISVGETVVWKNTSEAIHTVTAYDSSLFEDKGAEYFATGDYDDFETAHEEFWNENNGALHTRETFEHTFEVPGTYHYACLPHEEGGMIGLIKVTE</sequence>
<evidence type="ECO:0000256" key="6">
    <source>
        <dbReference type="ARBA" id="ARBA00023136"/>
    </source>
</evidence>
<dbReference type="Proteomes" id="UP000199199">
    <property type="component" value="Unassembled WGS sequence"/>
</dbReference>
<dbReference type="InterPro" id="IPR008972">
    <property type="entry name" value="Cupredoxin"/>
</dbReference>
<reference evidence="9" key="1">
    <citation type="submission" date="2016-10" db="EMBL/GenBank/DDBJ databases">
        <authorList>
            <person name="Varghese N."/>
            <person name="Submissions S."/>
        </authorList>
    </citation>
    <scope>NUCLEOTIDE SEQUENCE [LARGE SCALE GENOMIC DNA]</scope>
    <source>
        <strain evidence="9">DSM 22427</strain>
    </source>
</reference>
<proteinExistence type="predicted"/>
<evidence type="ECO:0000256" key="1">
    <source>
        <dbReference type="ARBA" id="ARBA00004370"/>
    </source>
</evidence>
<keyword evidence="3" id="KW-0479">Metal-binding</keyword>
<dbReference type="Gene3D" id="2.60.40.420">
    <property type="entry name" value="Cupredoxins - blue copper proteins"/>
    <property type="match status" value="1"/>
</dbReference>
<evidence type="ECO:0000256" key="4">
    <source>
        <dbReference type="ARBA" id="ARBA00022982"/>
    </source>
</evidence>
<dbReference type="SUPFAM" id="SSF49503">
    <property type="entry name" value="Cupredoxins"/>
    <property type="match status" value="1"/>
</dbReference>
<keyword evidence="4" id="KW-0249">Electron transport</keyword>
<dbReference type="Pfam" id="PF00127">
    <property type="entry name" value="Copper-bind"/>
    <property type="match status" value="1"/>
</dbReference>
<evidence type="ECO:0000256" key="5">
    <source>
        <dbReference type="ARBA" id="ARBA00023008"/>
    </source>
</evidence>
<dbReference type="GO" id="GO:0016020">
    <property type="term" value="C:membrane"/>
    <property type="evidence" value="ECO:0007669"/>
    <property type="project" value="UniProtKB-SubCell"/>
</dbReference>
<dbReference type="AlphaFoldDB" id="A0A1I6S4Z6"/>
<comment type="subcellular location">
    <subcellularLocation>
        <location evidence="1">Membrane</location>
    </subcellularLocation>
</comment>
<evidence type="ECO:0000256" key="3">
    <source>
        <dbReference type="ARBA" id="ARBA00022723"/>
    </source>
</evidence>
<evidence type="ECO:0000313" key="9">
    <source>
        <dbReference type="Proteomes" id="UP000199199"/>
    </source>
</evidence>
<keyword evidence="9" id="KW-1185">Reference proteome</keyword>
<feature type="domain" description="Blue (type 1) copper" evidence="7">
    <location>
        <begin position="43"/>
        <end position="145"/>
    </location>
</feature>
<protein>
    <submittedName>
        <fullName evidence="8">Plastocyanin</fullName>
    </submittedName>
</protein>
<keyword evidence="6" id="KW-0472">Membrane</keyword>
<evidence type="ECO:0000313" key="8">
    <source>
        <dbReference type="EMBL" id="SFS71970.1"/>
    </source>
</evidence>
<keyword evidence="2" id="KW-0813">Transport</keyword>
<evidence type="ECO:0000256" key="2">
    <source>
        <dbReference type="ARBA" id="ARBA00022448"/>
    </source>
</evidence>
<dbReference type="InterPro" id="IPR028871">
    <property type="entry name" value="BlueCu_1_BS"/>
</dbReference>